<protein>
    <recommendedName>
        <fullName evidence="1">AAA protein C-terminal winged helix domain-containing protein</fullName>
    </recommendedName>
</protein>
<dbReference type="Proteomes" id="UP001295794">
    <property type="component" value="Unassembled WGS sequence"/>
</dbReference>
<comment type="caution">
    <text evidence="2">The sequence shown here is derived from an EMBL/GenBank/DDBJ whole genome shotgun (WGS) entry which is preliminary data.</text>
</comment>
<feature type="non-terminal residue" evidence="2">
    <location>
        <position position="1"/>
    </location>
</feature>
<proteinExistence type="predicted"/>
<reference evidence="2" key="1">
    <citation type="submission" date="2023-11" db="EMBL/GenBank/DDBJ databases">
        <authorList>
            <person name="De Vega J J."/>
            <person name="De Vega J J."/>
        </authorList>
    </citation>
    <scope>NUCLEOTIDE SEQUENCE</scope>
</reference>
<feature type="domain" description="AAA protein C-terminal winged helix" evidence="1">
    <location>
        <begin position="57"/>
        <end position="130"/>
    </location>
</feature>
<gene>
    <name evidence="2" type="ORF">MYCIT1_LOCUS33135</name>
</gene>
<keyword evidence="3" id="KW-1185">Reference proteome</keyword>
<sequence length="138" mass="16107">MEQLLLAAASRICQAAQRARGCQRRSDCSRRSRPRRPPPSLAHHSLCERRKMAVVVSSTEPFFHQYKCREIMTRADFMEDLDRANIISVDIHHDVRPDSMLILHAARQVCEEDGFDELLDNVRDRIDEIESLHRTREL</sequence>
<evidence type="ECO:0000313" key="3">
    <source>
        <dbReference type="Proteomes" id="UP001295794"/>
    </source>
</evidence>
<dbReference type="EMBL" id="CAVNYO010000444">
    <property type="protein sequence ID" value="CAK5281842.1"/>
    <property type="molecule type" value="Genomic_DNA"/>
</dbReference>
<dbReference type="InterPro" id="IPR056808">
    <property type="entry name" value="HTH_AAA"/>
</dbReference>
<dbReference type="PANTHER" id="PTHR36168:SF1">
    <property type="entry name" value="ORC1-LIKE AAA ATPASE DOMAIN-CONTAINING PROTEIN"/>
    <property type="match status" value="1"/>
</dbReference>
<organism evidence="2 3">
    <name type="scientific">Mycena citricolor</name>
    <dbReference type="NCBI Taxonomy" id="2018698"/>
    <lineage>
        <taxon>Eukaryota</taxon>
        <taxon>Fungi</taxon>
        <taxon>Dikarya</taxon>
        <taxon>Basidiomycota</taxon>
        <taxon>Agaricomycotina</taxon>
        <taxon>Agaricomycetes</taxon>
        <taxon>Agaricomycetidae</taxon>
        <taxon>Agaricales</taxon>
        <taxon>Marasmiineae</taxon>
        <taxon>Mycenaceae</taxon>
        <taxon>Mycena</taxon>
    </lineage>
</organism>
<name>A0AAD2HU03_9AGAR</name>
<evidence type="ECO:0000259" key="1">
    <source>
        <dbReference type="Pfam" id="PF24913"/>
    </source>
</evidence>
<evidence type="ECO:0000313" key="2">
    <source>
        <dbReference type="EMBL" id="CAK5281842.1"/>
    </source>
</evidence>
<dbReference type="PANTHER" id="PTHR36168">
    <property type="entry name" value="CHROMOSOME 1, WHOLE GENOME SHOTGUN SEQUENCE"/>
    <property type="match status" value="1"/>
</dbReference>
<dbReference type="Pfam" id="PF24913">
    <property type="entry name" value="WHD_AAA_fung"/>
    <property type="match status" value="1"/>
</dbReference>
<dbReference type="AlphaFoldDB" id="A0AAD2HU03"/>
<accession>A0AAD2HU03</accession>